<reference evidence="4 5" key="1">
    <citation type="submission" date="2019-08" db="EMBL/GenBank/DDBJ databases">
        <authorList>
            <person name="Peeters C."/>
        </authorList>
    </citation>
    <scope>NUCLEOTIDE SEQUENCE [LARGE SCALE GENOMIC DNA]</scope>
    <source>
        <strain evidence="4 5">LMG 31112</strain>
    </source>
</reference>
<dbReference type="PANTHER" id="PTHR42879">
    <property type="entry name" value="3-OXOACYL-(ACYL-CARRIER-PROTEIN) REDUCTASE"/>
    <property type="match status" value="1"/>
</dbReference>
<accession>A0A5E4WSS7</accession>
<dbReference type="EMBL" id="CABPSM010000010">
    <property type="protein sequence ID" value="VVE26036.1"/>
    <property type="molecule type" value="Genomic_DNA"/>
</dbReference>
<dbReference type="PRINTS" id="PR00080">
    <property type="entry name" value="SDRFAMILY"/>
</dbReference>
<evidence type="ECO:0000313" key="5">
    <source>
        <dbReference type="Proteomes" id="UP000343317"/>
    </source>
</evidence>
<keyword evidence="5" id="KW-1185">Reference proteome</keyword>
<comment type="similarity">
    <text evidence="1">Belongs to the short-chain dehydrogenases/reductases (SDR) family.</text>
</comment>
<dbReference type="InterPro" id="IPR050259">
    <property type="entry name" value="SDR"/>
</dbReference>
<evidence type="ECO:0000256" key="1">
    <source>
        <dbReference type="ARBA" id="ARBA00006484"/>
    </source>
</evidence>
<keyword evidence="2" id="KW-0560">Oxidoreductase</keyword>
<sequence length="239" mass="25077">MSEHTFLVTGATRGIGLAISTLLAHQGHRVVGIARHIDGVEFPGALVQCDLADVDNTREVLRGIGTRFTIDGVVNNAGIASPQPFDQLDLATLQQVFDLNVRVAIQVTQPFIDGMKSRGFGRIVNISSRAIYGSRDRTAYAAAKSALVGCTKTWALEFATFGITSNAVAPGPVETELFRKSRPVGSDAERKVLATIPMGRLGAPDEIAAAVAFLLSDSASFITGQVLNVDGGGSLGGPN</sequence>
<evidence type="ECO:0000259" key="3">
    <source>
        <dbReference type="SMART" id="SM00822"/>
    </source>
</evidence>
<dbReference type="InterPro" id="IPR057326">
    <property type="entry name" value="KR_dom"/>
</dbReference>
<dbReference type="FunFam" id="3.40.50.720:FF:000173">
    <property type="entry name" value="3-oxoacyl-[acyl-carrier protein] reductase"/>
    <property type="match status" value="1"/>
</dbReference>
<dbReference type="AlphaFoldDB" id="A0A5E4WSS7"/>
<organism evidence="4 5">
    <name type="scientific">Pandoraea horticolens</name>
    <dbReference type="NCBI Taxonomy" id="2508298"/>
    <lineage>
        <taxon>Bacteria</taxon>
        <taxon>Pseudomonadati</taxon>
        <taxon>Pseudomonadota</taxon>
        <taxon>Betaproteobacteria</taxon>
        <taxon>Burkholderiales</taxon>
        <taxon>Burkholderiaceae</taxon>
        <taxon>Pandoraea</taxon>
    </lineage>
</organism>
<evidence type="ECO:0000313" key="4">
    <source>
        <dbReference type="EMBL" id="VVE26036.1"/>
    </source>
</evidence>
<proteinExistence type="inferred from homology"/>
<dbReference type="Pfam" id="PF13561">
    <property type="entry name" value="adh_short_C2"/>
    <property type="match status" value="1"/>
</dbReference>
<gene>
    <name evidence="4" type="ORF">PHO31112_03382</name>
</gene>
<dbReference type="RefSeq" id="WP_150621515.1">
    <property type="nucleotide sequence ID" value="NZ_CABPSM010000010.1"/>
</dbReference>
<protein>
    <submittedName>
        <fullName evidence="4">Short-chain dehydrogenase</fullName>
    </submittedName>
</protein>
<dbReference type="InterPro" id="IPR002347">
    <property type="entry name" value="SDR_fam"/>
</dbReference>
<dbReference type="SMART" id="SM00822">
    <property type="entry name" value="PKS_KR"/>
    <property type="match status" value="1"/>
</dbReference>
<dbReference type="NCBIfam" id="NF005753">
    <property type="entry name" value="PRK07577.1"/>
    <property type="match status" value="1"/>
</dbReference>
<dbReference type="PRINTS" id="PR00081">
    <property type="entry name" value="GDHRDH"/>
</dbReference>
<evidence type="ECO:0000256" key="2">
    <source>
        <dbReference type="ARBA" id="ARBA00023002"/>
    </source>
</evidence>
<dbReference type="GO" id="GO:0016491">
    <property type="term" value="F:oxidoreductase activity"/>
    <property type="evidence" value="ECO:0007669"/>
    <property type="project" value="UniProtKB-KW"/>
</dbReference>
<dbReference type="Gene3D" id="3.40.50.720">
    <property type="entry name" value="NAD(P)-binding Rossmann-like Domain"/>
    <property type="match status" value="1"/>
</dbReference>
<dbReference type="PANTHER" id="PTHR42879:SF2">
    <property type="entry name" value="3-OXOACYL-[ACYL-CARRIER-PROTEIN] REDUCTASE FABG"/>
    <property type="match status" value="1"/>
</dbReference>
<feature type="domain" description="Ketoreductase" evidence="3">
    <location>
        <begin position="4"/>
        <end position="176"/>
    </location>
</feature>
<name>A0A5E4WSS7_9BURK</name>
<dbReference type="Proteomes" id="UP000343317">
    <property type="component" value="Unassembled WGS sequence"/>
</dbReference>
<dbReference type="SUPFAM" id="SSF51735">
    <property type="entry name" value="NAD(P)-binding Rossmann-fold domains"/>
    <property type="match status" value="1"/>
</dbReference>
<dbReference type="InterPro" id="IPR036291">
    <property type="entry name" value="NAD(P)-bd_dom_sf"/>
</dbReference>